<protein>
    <submittedName>
        <fullName evidence="1">Uncharacterized protein</fullName>
    </submittedName>
</protein>
<reference evidence="1" key="1">
    <citation type="submission" date="2020-04" db="EMBL/GenBank/DDBJ databases">
        <authorList>
            <person name="Chiriac C."/>
            <person name="Salcher M."/>
            <person name="Ghai R."/>
            <person name="Kavagutti S V."/>
        </authorList>
    </citation>
    <scope>NUCLEOTIDE SEQUENCE</scope>
</reference>
<dbReference type="EMBL" id="LR796603">
    <property type="protein sequence ID" value="CAB4153803.1"/>
    <property type="molecule type" value="Genomic_DNA"/>
</dbReference>
<gene>
    <name evidence="1" type="ORF">UFOVP639_31</name>
</gene>
<proteinExistence type="predicted"/>
<sequence length="84" mass="9965">MSIINKQHTDHISIIDDKHMMELKDKVDREVKWLSLNRPVRADFEKYRGMIKVKPFGPDSEPLWILLSDISASIREYQLKKLDI</sequence>
<accession>A0A6J5N9L9</accession>
<organism evidence="1">
    <name type="scientific">uncultured Caudovirales phage</name>
    <dbReference type="NCBI Taxonomy" id="2100421"/>
    <lineage>
        <taxon>Viruses</taxon>
        <taxon>Duplodnaviria</taxon>
        <taxon>Heunggongvirae</taxon>
        <taxon>Uroviricota</taxon>
        <taxon>Caudoviricetes</taxon>
        <taxon>Peduoviridae</taxon>
        <taxon>Maltschvirus</taxon>
        <taxon>Maltschvirus maltsch</taxon>
    </lineage>
</organism>
<name>A0A6J5N9L9_9CAUD</name>
<evidence type="ECO:0000313" key="1">
    <source>
        <dbReference type="EMBL" id="CAB4153803.1"/>
    </source>
</evidence>